<gene>
    <name evidence="1" type="ORF">GMORB2_3885</name>
</gene>
<dbReference type="RefSeq" id="XP_035323698.1">
    <property type="nucleotide sequence ID" value="XM_035465861.1"/>
</dbReference>
<keyword evidence="2" id="KW-1185">Reference proteome</keyword>
<dbReference type="GeneID" id="55970113"/>
<name>A0A9P4YXS8_9HYPO</name>
<reference evidence="1" key="1">
    <citation type="submission" date="2020-03" db="EMBL/GenBank/DDBJ databases">
        <title>Site-based positive gene gene selection in Geosmithia morbida across the United States reveals a broad range of putative effectors and factors for local host and environmental adapation.</title>
        <authorList>
            <person name="Onufrak A."/>
            <person name="Murdoch R.W."/>
            <person name="Gazis R."/>
            <person name="Huff M."/>
            <person name="Staton M."/>
            <person name="Klingeman W."/>
            <person name="Hadziabdic D."/>
        </authorList>
    </citation>
    <scope>NUCLEOTIDE SEQUENCE</scope>
    <source>
        <strain evidence="1">1262</strain>
    </source>
</reference>
<organism evidence="1 2">
    <name type="scientific">Geosmithia morbida</name>
    <dbReference type="NCBI Taxonomy" id="1094350"/>
    <lineage>
        <taxon>Eukaryota</taxon>
        <taxon>Fungi</taxon>
        <taxon>Dikarya</taxon>
        <taxon>Ascomycota</taxon>
        <taxon>Pezizomycotina</taxon>
        <taxon>Sordariomycetes</taxon>
        <taxon>Hypocreomycetidae</taxon>
        <taxon>Hypocreales</taxon>
        <taxon>Bionectriaceae</taxon>
        <taxon>Geosmithia</taxon>
    </lineage>
</organism>
<dbReference type="EMBL" id="JAANYQ010000003">
    <property type="protein sequence ID" value="KAF4125046.1"/>
    <property type="molecule type" value="Genomic_DNA"/>
</dbReference>
<protein>
    <submittedName>
        <fullName evidence="1">Uncharacterized protein</fullName>
    </submittedName>
</protein>
<sequence length="36" mass="3938">MHAGSSLRSFSLAILTPRLLLVKVERVGFSLAQLLL</sequence>
<accession>A0A9P4YXS8</accession>
<evidence type="ECO:0000313" key="1">
    <source>
        <dbReference type="EMBL" id="KAF4125046.1"/>
    </source>
</evidence>
<comment type="caution">
    <text evidence="1">The sequence shown here is derived from an EMBL/GenBank/DDBJ whole genome shotgun (WGS) entry which is preliminary data.</text>
</comment>
<proteinExistence type="predicted"/>
<dbReference type="AlphaFoldDB" id="A0A9P4YXS8"/>
<evidence type="ECO:0000313" key="2">
    <source>
        <dbReference type="Proteomes" id="UP000749293"/>
    </source>
</evidence>
<dbReference type="Proteomes" id="UP000749293">
    <property type="component" value="Unassembled WGS sequence"/>
</dbReference>